<dbReference type="Proteomes" id="UP000824073">
    <property type="component" value="Unassembled WGS sequence"/>
</dbReference>
<evidence type="ECO:0000313" key="1">
    <source>
        <dbReference type="EMBL" id="HIU43470.1"/>
    </source>
</evidence>
<dbReference type="EMBL" id="DVMR01000035">
    <property type="protein sequence ID" value="HIU43470.1"/>
    <property type="molecule type" value="Genomic_DNA"/>
</dbReference>
<proteinExistence type="predicted"/>
<name>A0A9D1IUN4_9CLOT</name>
<dbReference type="InterPro" id="IPR022476">
    <property type="entry name" value="Spore_YabP/YqfC"/>
</dbReference>
<sequence length="100" mass="11392">MMEKRDKGQKVPWREQVRQAVAEMDVPAYALLDVPRIELTGSGQLLIERHHGVLEYSEECIRVAARDMTIRVTGMELQLRTMTQTEIAVTGLIASVELQR</sequence>
<dbReference type="Pfam" id="PF07873">
    <property type="entry name" value="YabP"/>
    <property type="match status" value="1"/>
</dbReference>
<reference evidence="1" key="1">
    <citation type="submission" date="2020-10" db="EMBL/GenBank/DDBJ databases">
        <authorList>
            <person name="Gilroy R."/>
        </authorList>
    </citation>
    <scope>NUCLEOTIDE SEQUENCE</scope>
    <source>
        <strain evidence="1">CHK191-8634</strain>
    </source>
</reference>
<organism evidence="1 2">
    <name type="scientific">Candidatus Ventrousia excrementavium</name>
    <dbReference type="NCBI Taxonomy" id="2840961"/>
    <lineage>
        <taxon>Bacteria</taxon>
        <taxon>Bacillati</taxon>
        <taxon>Bacillota</taxon>
        <taxon>Clostridia</taxon>
        <taxon>Eubacteriales</taxon>
        <taxon>Clostridiaceae</taxon>
        <taxon>Clostridiaceae incertae sedis</taxon>
        <taxon>Candidatus Ventrousia</taxon>
    </lineage>
</organism>
<reference evidence="1" key="2">
    <citation type="journal article" date="2021" name="PeerJ">
        <title>Extensive microbial diversity within the chicken gut microbiome revealed by metagenomics and culture.</title>
        <authorList>
            <person name="Gilroy R."/>
            <person name="Ravi A."/>
            <person name="Getino M."/>
            <person name="Pursley I."/>
            <person name="Horton D.L."/>
            <person name="Alikhan N.F."/>
            <person name="Baker D."/>
            <person name="Gharbi K."/>
            <person name="Hall N."/>
            <person name="Watson M."/>
            <person name="Adriaenssens E.M."/>
            <person name="Foster-Nyarko E."/>
            <person name="Jarju S."/>
            <person name="Secka A."/>
            <person name="Antonio M."/>
            <person name="Oren A."/>
            <person name="Chaudhuri R.R."/>
            <person name="La Ragione R."/>
            <person name="Hildebrand F."/>
            <person name="Pallen M.J."/>
        </authorList>
    </citation>
    <scope>NUCLEOTIDE SEQUENCE</scope>
    <source>
        <strain evidence="1">CHK191-8634</strain>
    </source>
</reference>
<protein>
    <submittedName>
        <fullName evidence="1">YabP/YqfC family sporulation protein</fullName>
    </submittedName>
</protein>
<comment type="caution">
    <text evidence="1">The sequence shown here is derived from an EMBL/GenBank/DDBJ whole genome shotgun (WGS) entry which is preliminary data.</text>
</comment>
<evidence type="ECO:0000313" key="2">
    <source>
        <dbReference type="Proteomes" id="UP000824073"/>
    </source>
</evidence>
<dbReference type="AlphaFoldDB" id="A0A9D1IUN4"/>
<gene>
    <name evidence="1" type="ORF">IAB67_04150</name>
</gene>
<accession>A0A9D1IUN4</accession>